<sequence length="535" mass="57664">MELVALSTAAFVIFVAHTGAETAQDTANKIATPCHEVLFLAAAADAAENRASRAEAVLQELYRDAQRLSTRLACEPALTKQKALMLLLATTKETTARVTDELENKAKALKAAANTLRRRAQQVHTLRNNNHKATSYGAATANDAATEDQIGSGNGKTCKLVVSGDTPKDNSCTDDGVKTSDLEAAASALNELETVKLLPDKAFGFSGIEVTIAVKGNPATLANPLTDNKGCGTVGDIAKDAAAATNAIGLTKIARAATETTTTTVYIRGGNSKKDSCTPQEQAGKQMIITQAATAYALCTIKETSINLPTRPLKNKPKDFFGRADMQQLAVLLNTGNAEKFPTGAAAEAEVKQILGEEDKTFEELFFATASDAKLSFKVGTDTIEGETTKLQQEGKHGRALAYCYGRSIREVEESAKKLASSNSNKNKATDTPKSVDECKKHLTEHQKPPLEEMVRRSCYKYKSEDPPKTVDECKKHLTEKPCKEGGCDFDEKKPEGEKCFPKPETEKKDEKSFSGKLRVFVPQVFAAIILLEFS</sequence>
<feature type="region of interest" description="Disordered" evidence="2">
    <location>
        <begin position="416"/>
        <end position="439"/>
    </location>
</feature>
<dbReference type="EMBL" id="CZPT02001263">
    <property type="protein sequence ID" value="SCU69646.1"/>
    <property type="molecule type" value="Genomic_DNA"/>
</dbReference>
<dbReference type="RefSeq" id="XP_067080587.1">
    <property type="nucleotide sequence ID" value="XM_067224486.1"/>
</dbReference>
<evidence type="ECO:0000313" key="5">
    <source>
        <dbReference type="Proteomes" id="UP000195570"/>
    </source>
</evidence>
<keyword evidence="5" id="KW-1185">Reference proteome</keyword>
<feature type="signal peptide" evidence="3">
    <location>
        <begin position="1"/>
        <end position="20"/>
    </location>
</feature>
<dbReference type="AlphaFoldDB" id="A0A1G4ICB7"/>
<evidence type="ECO:0000256" key="2">
    <source>
        <dbReference type="SAM" id="MobiDB-lite"/>
    </source>
</evidence>
<feature type="compositionally biased region" description="Low complexity" evidence="2">
    <location>
        <begin position="418"/>
        <end position="427"/>
    </location>
</feature>
<name>A0A1G4ICB7_TRYEQ</name>
<reference evidence="4" key="1">
    <citation type="submission" date="2016-09" db="EMBL/GenBank/DDBJ databases">
        <authorList>
            <person name="Hebert L."/>
            <person name="Moumen B."/>
        </authorList>
    </citation>
    <scope>NUCLEOTIDE SEQUENCE [LARGE SCALE GENOMIC DNA]</scope>
    <source>
        <strain evidence="4">OVI</strain>
    </source>
</reference>
<dbReference type="SUPFAM" id="SSF58087">
    <property type="entry name" value="Variant surface glycoprotein (N-terminal domain)"/>
    <property type="match status" value="1"/>
</dbReference>
<evidence type="ECO:0000313" key="4">
    <source>
        <dbReference type="EMBL" id="SCU69646.1"/>
    </source>
</evidence>
<comment type="caution">
    <text evidence="4">The sequence shown here is derived from an EMBL/GenBank/DDBJ whole genome shotgun (WGS) entry which is preliminary data.</text>
</comment>
<protein>
    <submittedName>
        <fullName evidence="4">Variant surface glycoprotein (VSG), putative</fullName>
    </submittedName>
</protein>
<evidence type="ECO:0000256" key="3">
    <source>
        <dbReference type="SAM" id="SignalP"/>
    </source>
</evidence>
<accession>A0A1G4ICB7</accession>
<dbReference type="Proteomes" id="UP000195570">
    <property type="component" value="Unassembled WGS sequence"/>
</dbReference>
<proteinExistence type="predicted"/>
<feature type="compositionally biased region" description="Basic and acidic residues" evidence="2">
    <location>
        <begin position="428"/>
        <end position="439"/>
    </location>
</feature>
<keyword evidence="3" id="KW-0732">Signal</keyword>
<gene>
    <name evidence="4" type="ORF">TEOVI_000121200</name>
</gene>
<organism evidence="4 5">
    <name type="scientific">Trypanosoma equiperdum</name>
    <dbReference type="NCBI Taxonomy" id="5694"/>
    <lineage>
        <taxon>Eukaryota</taxon>
        <taxon>Discoba</taxon>
        <taxon>Euglenozoa</taxon>
        <taxon>Kinetoplastea</taxon>
        <taxon>Metakinetoplastina</taxon>
        <taxon>Trypanosomatida</taxon>
        <taxon>Trypanosomatidae</taxon>
        <taxon>Trypanosoma</taxon>
    </lineage>
</organism>
<dbReference type="VEuPathDB" id="TriTrypDB:TEOVI_000121200"/>
<feature type="chain" id="PRO_5009235402" evidence="3">
    <location>
        <begin position="21"/>
        <end position="535"/>
    </location>
</feature>
<keyword evidence="1" id="KW-0175">Coiled coil</keyword>
<feature type="coiled-coil region" evidence="1">
    <location>
        <begin position="44"/>
        <end position="71"/>
    </location>
</feature>
<dbReference type="GeneID" id="92375152"/>
<evidence type="ECO:0000256" key="1">
    <source>
        <dbReference type="SAM" id="Coils"/>
    </source>
</evidence>